<reference evidence="2 3" key="1">
    <citation type="submission" date="2023-07" db="EMBL/GenBank/DDBJ databases">
        <title>Genomic Encyclopedia of Type Strains, Phase IV (KMG-IV): sequencing the most valuable type-strain genomes for metagenomic binning, comparative biology and taxonomic classification.</title>
        <authorList>
            <person name="Goeker M."/>
        </authorList>
    </citation>
    <scope>NUCLEOTIDE SEQUENCE [LARGE SCALE GENOMIC DNA]</scope>
    <source>
        <strain evidence="2 3">DSM 23494</strain>
    </source>
</reference>
<feature type="compositionally biased region" description="Basic and acidic residues" evidence="1">
    <location>
        <begin position="9"/>
        <end position="43"/>
    </location>
</feature>
<dbReference type="Proteomes" id="UP001238088">
    <property type="component" value="Unassembled WGS sequence"/>
</dbReference>
<comment type="caution">
    <text evidence="2">The sequence shown here is derived from an EMBL/GenBank/DDBJ whole genome shotgun (WGS) entry which is preliminary data.</text>
</comment>
<name>A0ABU0AI90_9BACI</name>
<gene>
    <name evidence="2" type="ORF">J2S17_002859</name>
</gene>
<evidence type="ECO:0000313" key="3">
    <source>
        <dbReference type="Proteomes" id="UP001238088"/>
    </source>
</evidence>
<protein>
    <submittedName>
        <fullName evidence="2">Uncharacterized protein</fullName>
    </submittedName>
</protein>
<evidence type="ECO:0000313" key="2">
    <source>
        <dbReference type="EMBL" id="MDQ0270973.1"/>
    </source>
</evidence>
<dbReference type="EMBL" id="JAUSUB010000011">
    <property type="protein sequence ID" value="MDQ0270973.1"/>
    <property type="molecule type" value="Genomic_DNA"/>
</dbReference>
<evidence type="ECO:0000256" key="1">
    <source>
        <dbReference type="SAM" id="MobiDB-lite"/>
    </source>
</evidence>
<organism evidence="2 3">
    <name type="scientific">Cytobacillus purgationiresistens</name>
    <dbReference type="NCBI Taxonomy" id="863449"/>
    <lineage>
        <taxon>Bacteria</taxon>
        <taxon>Bacillati</taxon>
        <taxon>Bacillota</taxon>
        <taxon>Bacilli</taxon>
        <taxon>Bacillales</taxon>
        <taxon>Bacillaceae</taxon>
        <taxon>Cytobacillus</taxon>
    </lineage>
</organism>
<feature type="region of interest" description="Disordered" evidence="1">
    <location>
        <begin position="1"/>
        <end position="53"/>
    </location>
</feature>
<dbReference type="RefSeq" id="WP_307475810.1">
    <property type="nucleotide sequence ID" value="NZ_JAUSUB010000011.1"/>
</dbReference>
<keyword evidence="3" id="KW-1185">Reference proteome</keyword>
<proteinExistence type="predicted"/>
<accession>A0ABU0AI90</accession>
<sequence>MKKQNELNLKMEFEQKVKNQESKLNKESDESEKVIIKIPDGSKKKGNHLSVER</sequence>